<feature type="compositionally biased region" description="Low complexity" evidence="2">
    <location>
        <begin position="2235"/>
        <end position="2247"/>
    </location>
</feature>
<feature type="coiled-coil region" evidence="1">
    <location>
        <begin position="149"/>
        <end position="204"/>
    </location>
</feature>
<feature type="coiled-coil region" evidence="1">
    <location>
        <begin position="586"/>
        <end position="873"/>
    </location>
</feature>
<evidence type="ECO:0000256" key="1">
    <source>
        <dbReference type="SAM" id="Coils"/>
    </source>
</evidence>
<feature type="region of interest" description="Disordered" evidence="2">
    <location>
        <begin position="2277"/>
        <end position="2431"/>
    </location>
</feature>
<name>F1KPF3_ASCSU</name>
<dbReference type="GO" id="GO:0006406">
    <property type="term" value="P:mRNA export from nucleus"/>
    <property type="evidence" value="ECO:0007669"/>
    <property type="project" value="TreeGrafter"/>
</dbReference>
<feature type="compositionally biased region" description="Low complexity" evidence="2">
    <location>
        <begin position="2405"/>
        <end position="2414"/>
    </location>
</feature>
<feature type="compositionally biased region" description="Acidic residues" evidence="2">
    <location>
        <begin position="2000"/>
        <end position="2015"/>
    </location>
</feature>
<dbReference type="EMBL" id="JI163773">
    <property type="protein sequence ID" value="ADY39757.1"/>
    <property type="molecule type" value="mRNA"/>
</dbReference>
<dbReference type="PANTHER" id="PTHR18898:SF2">
    <property type="entry name" value="NUCLEOPROTEIN TPR"/>
    <property type="match status" value="1"/>
</dbReference>
<dbReference type="GO" id="GO:0017056">
    <property type="term" value="F:structural constituent of nuclear pore"/>
    <property type="evidence" value="ECO:0007669"/>
    <property type="project" value="TreeGrafter"/>
</dbReference>
<keyword evidence="1" id="KW-0175">Coiled coil</keyword>
<feature type="compositionally biased region" description="Basic and acidic residues" evidence="2">
    <location>
        <begin position="2330"/>
        <end position="2343"/>
    </location>
</feature>
<reference evidence="3" key="1">
    <citation type="journal article" date="2011" name="Genome Res.">
        <title>Deep small RNA sequencing from the nematode Ascaris reveals conservation, functional diversification, and novel developmental profiles.</title>
        <authorList>
            <person name="Wang J."/>
            <person name="Czech B."/>
            <person name="Crunk A."/>
            <person name="Wallace A."/>
            <person name="Mitreva M."/>
            <person name="Hannon G.J."/>
            <person name="Davis R.E."/>
        </authorList>
    </citation>
    <scope>NUCLEOTIDE SEQUENCE</scope>
</reference>
<dbReference type="GO" id="GO:0005643">
    <property type="term" value="C:nuclear pore"/>
    <property type="evidence" value="ECO:0007669"/>
    <property type="project" value="TreeGrafter"/>
</dbReference>
<feature type="coiled-coil region" evidence="1">
    <location>
        <begin position="460"/>
        <end position="550"/>
    </location>
</feature>
<feature type="compositionally biased region" description="Acidic residues" evidence="2">
    <location>
        <begin position="2344"/>
        <end position="2359"/>
    </location>
</feature>
<feature type="compositionally biased region" description="Low complexity" evidence="2">
    <location>
        <begin position="38"/>
        <end position="52"/>
    </location>
</feature>
<feature type="compositionally biased region" description="Low complexity" evidence="2">
    <location>
        <begin position="1858"/>
        <end position="1870"/>
    </location>
</feature>
<feature type="region of interest" description="Disordered" evidence="2">
    <location>
        <begin position="1646"/>
        <end position="1683"/>
    </location>
</feature>
<evidence type="ECO:0000313" key="3">
    <source>
        <dbReference type="EMBL" id="ADY39757.1"/>
    </source>
</evidence>
<feature type="compositionally biased region" description="Acidic residues" evidence="2">
    <location>
        <begin position="1981"/>
        <end position="1992"/>
    </location>
</feature>
<feature type="region of interest" description="Disordered" evidence="2">
    <location>
        <begin position="1858"/>
        <end position="2261"/>
    </location>
</feature>
<feature type="compositionally biased region" description="Polar residues" evidence="2">
    <location>
        <begin position="1"/>
        <end position="18"/>
    </location>
</feature>
<feature type="coiled-coil region" evidence="1">
    <location>
        <begin position="272"/>
        <end position="405"/>
    </location>
</feature>
<feature type="coiled-coil region" evidence="1">
    <location>
        <begin position="906"/>
        <end position="986"/>
    </location>
</feature>
<organism evidence="3">
    <name type="scientific">Ascaris suum</name>
    <name type="common">Pig roundworm</name>
    <name type="synonym">Ascaris lumbricoides</name>
    <dbReference type="NCBI Taxonomy" id="6253"/>
    <lineage>
        <taxon>Eukaryota</taxon>
        <taxon>Metazoa</taxon>
        <taxon>Ecdysozoa</taxon>
        <taxon>Nematoda</taxon>
        <taxon>Chromadorea</taxon>
        <taxon>Rhabditida</taxon>
        <taxon>Spirurina</taxon>
        <taxon>Ascaridomorpha</taxon>
        <taxon>Ascaridoidea</taxon>
        <taxon>Ascarididae</taxon>
        <taxon>Ascaris</taxon>
    </lineage>
</organism>
<feature type="compositionally biased region" description="Low complexity" evidence="2">
    <location>
        <begin position="1912"/>
        <end position="1922"/>
    </location>
</feature>
<dbReference type="PANTHER" id="PTHR18898">
    <property type="entry name" value="NUCLEOPROTEIN TPR-RELATED"/>
    <property type="match status" value="1"/>
</dbReference>
<sequence>MSSGNPNGRANIGDTDSLSEVMEESTDVSHHRSLFGTSANAEESVAAAGESATPSEANAASASMLETAASGSATSVVSRHGVDSAVLMAGGDIEELKREKVQIAQELFVLSEQHSALQSKCCKLGEKVEAQRTELESMVKDRSQRMAVLRELEAERDRLVLAKNENEQKAEMLSRQKRDYESRIERLTQQKSLLAGDVQLLKSEIDRLTAKSFLLQAQVDEVAKERRMFEFEKNCWAQEKEIYLRNREWFTNEINDRDTKLTLLRIESARIVGELEAQKATLSDDLDVAKEALNKAQVQVSARDEQITKLNERIKEVLDDRSTRVNKMEEELLAAERLMSVYKEASEDAEKHLSQMRMDFEEQAKLLDESKDAYEAIRSQMESQKEAHEQEIRVRDEKIAELDDELTKANDLLKSKHTLSLADDEIAALSPSAAAACSLIRSGVSLTGIYREHCRVVAELEEAKNENMRLEAHFRELVEEIEQKAPLLAQQRNEYERVSELCAKLRNQLQSADEERQRLVSARDAATRELAYTKAELERYQRDNEDMARQTRHLLHAYEVNRLTLGRDTDSPPMSEEDRDVLWASIGELQKVNQKLMSDLRAAQANNQKAVDDANNTEIERLAEALNDATKRMETMKDYSNKQDVVIEKLREQRDSYKRVADERRTEEESAVISRDLSDARVQIAQLKVQAERSEKTLEIYRDEKQRAEKILQDRIDQQIALIAGLRKTNGKLEADFELQKQTLEILKKQSEADGQALNNMQDKNAKLGADIKVLNERLQKTQEELVNSKGELAKFKTDVNSLRDEATVLRSSNARLSQELHVVRESSYSNEKMALTIQQLQNRLEHSDSEKLKQLDDQLTIARSENENLRKFVSEISEQHRIISLDLKMTSSKVTTERDQALASKKCAEDRLSWKENELAQLQAKYDELIRQINAPDALADTTVEGYKKDAQQLRNKNNYLENQLKDFTAKLEACEKKLAIRESELENFSKVSGNLESSLVEQSASSAAERRSLQSMLEVANQQLNASTATVAQLRGEIFKLEQRVSEESMKCEQLKISAQKEVSEVEKRLTSAEALRTNAEARISELNEQIAQLTTQNKMLEEEQSKLKQNISKLQDEAMVAQNRLSIAENARAQTEMQLEEARKASAAEIAVLRVEKRKLEEEMNETRELNKQQMQKIGMLNDQLMKLSERVAFLERANDPELGTSGGAPPRSASALYDVIKYLQLEHEKEAERTMNAELQWKRLQAQQAAVEERSAKLEEEVSKLRSNAEESVRIIAEKSEMVSRLTLLQGVQKENDELKSQIGKQSAANDQLTKMVNGLKLRLAALEAEKVAETSKLQNAMTDLQNARKEMESWKGRHAQAMSALGKCGPERVLNLTSEVENLKRKLQAMTSERDNAKQEVAKLVESADASTSSGQTIESLKNQLQGMTKQRNDMHGKFEQARALARQYRMKSQNLEKEQAELKEQLAAKQAAVAATAADESSKEEVNKLTQQLQAAQNELDQYKQKLSATRTGWPVEQQATSTAAQNKATALIQTQMKQIEALSQQNKALTKQLEEVSNRFKESQGKLTEMEAKIEKLQSESDSKEELHFRLNSITSMANKREAELAKLREEVDAKKVELEESEQKVRTLETELKQLRDQLSEQGKTQEESKERPSAAAAALEPTSAGVARSVSSSTTPVAIGTLPASEMSGSTTIINLPGTSPAIGAIATTGILSTGAASAPTGPAAVAQFSFSAPSRSASSISASPITSPFIAAAKTEITSGKGGASVSTTSEQLTTTSSTKKKVVGTIGSAPGTDAIIQPLAASSSAKAGFGASGGFQFGLSSSFKTTFGGTATAAAGLAAANQSNAVSQSSAPPSISTSAGVVQQHKPAQQNVISGSGDGTNVISSSGVAHSSGNPPIPPTSSVSLGSIASSAKKRPFTPSDQSSSMETGSEIQDPIKRQRASPTEQVSTSGRFVQSSSDTVLAHEKLASVDDDEAEQEQQESVETTTNPEDEGVGEDFLAEDADTAEHVASETGEVMEDGGAEQHGDGEEEEELQEDMEGEAGDEEVLIDEEQGDDLDETLGEGDEEEYEDEMEEEEDEYDEGEDDFDEEDEEEISESRQHFVGRVHARNIAVPPMRSVAQRRNVEEEDDEDIILIEDDDEEGEGDRAVDYSHSPADQSMDEADEGVGRVPRVDEDADTSLDEPNRAERENDDRGGRRVQSHDLGEVRDANDHLELQQATGSRLESNSSQKQLSKQLESHADGGDVRVAGTNSEAVFLPAGEMELSQSLDTAPPAAEAGDVVSASGLHASRDSSPFVVNIESDSRGASSTVTPLPAADLGRERADAEGLMRGEEEEGGGGNEVAEEEQAEKRAPQTDDEGATEPSTSEVLPHRRIRIRYPDIDEPSSSSNDGPQGTRTQPATRGGRGARGRIGRGPYFGV</sequence>
<proteinExistence type="evidence at transcript level"/>
<feature type="compositionally biased region" description="Polar residues" evidence="2">
    <location>
        <begin position="1930"/>
        <end position="1942"/>
    </location>
</feature>
<feature type="compositionally biased region" description="Acidic residues" evidence="2">
    <location>
        <begin position="2137"/>
        <end position="2155"/>
    </location>
</feature>
<feature type="compositionally biased region" description="Basic and acidic residues" evidence="2">
    <location>
        <begin position="1646"/>
        <end position="1661"/>
    </location>
</feature>
<feature type="region of interest" description="Disordered" evidence="2">
    <location>
        <begin position="1"/>
        <end position="59"/>
    </location>
</feature>
<protein>
    <submittedName>
        <fullName evidence="3">Nucleoprotein TPR</fullName>
    </submittedName>
</protein>
<feature type="compositionally biased region" description="Basic and acidic residues" evidence="2">
    <location>
        <begin position="2194"/>
        <end position="2226"/>
    </location>
</feature>
<feature type="compositionally biased region" description="Acidic residues" evidence="2">
    <location>
        <begin position="2039"/>
        <end position="2106"/>
    </location>
</feature>
<accession>F1KPF3</accession>
<feature type="compositionally biased region" description="Polar residues" evidence="2">
    <location>
        <begin position="1952"/>
        <end position="1971"/>
    </location>
</feature>
<dbReference type="GO" id="GO:1901673">
    <property type="term" value="P:regulation of mitotic spindle assembly"/>
    <property type="evidence" value="ECO:0007669"/>
    <property type="project" value="TreeGrafter"/>
</dbReference>
<feature type="coiled-coil region" evidence="1">
    <location>
        <begin position="1019"/>
        <end position="1201"/>
    </location>
</feature>
<feature type="compositionally biased region" description="Polar residues" evidence="2">
    <location>
        <begin position="1877"/>
        <end position="1905"/>
    </location>
</feature>
<evidence type="ECO:0000256" key="2">
    <source>
        <dbReference type="SAM" id="MobiDB-lite"/>
    </source>
</evidence>